<dbReference type="CDD" id="cd18583">
    <property type="entry name" value="ABC_6TM_HMT1"/>
    <property type="match status" value="1"/>
</dbReference>
<evidence type="ECO:0008006" key="15">
    <source>
        <dbReference type="Google" id="ProtNLM"/>
    </source>
</evidence>
<keyword evidence="3 10" id="KW-0812">Transmembrane</keyword>
<gene>
    <name evidence="13" type="ORF">BAUCODRAFT_83046</name>
</gene>
<dbReference type="GO" id="GO:0044604">
    <property type="term" value="F:ABC-type phytochelatin transporter activity"/>
    <property type="evidence" value="ECO:0007669"/>
    <property type="project" value="EnsemblFungi"/>
</dbReference>
<feature type="transmembrane region" description="Helical" evidence="10">
    <location>
        <begin position="224"/>
        <end position="243"/>
    </location>
</feature>
<dbReference type="SUPFAM" id="SSF90123">
    <property type="entry name" value="ABC transporter transmembrane region"/>
    <property type="match status" value="1"/>
</dbReference>
<feature type="region of interest" description="Disordered" evidence="9">
    <location>
        <begin position="61"/>
        <end position="92"/>
    </location>
</feature>
<dbReference type="GO" id="GO:0005524">
    <property type="term" value="F:ATP binding"/>
    <property type="evidence" value="ECO:0007669"/>
    <property type="project" value="UniProtKB-KW"/>
</dbReference>
<dbReference type="GO" id="GO:0071996">
    <property type="term" value="P:glutathione transmembrane import into vacuole"/>
    <property type="evidence" value="ECO:0007669"/>
    <property type="project" value="EnsemblFungi"/>
</dbReference>
<evidence type="ECO:0000256" key="5">
    <source>
        <dbReference type="ARBA" id="ARBA00022840"/>
    </source>
</evidence>
<dbReference type="GO" id="GO:0000329">
    <property type="term" value="C:fungal-type vacuole membrane"/>
    <property type="evidence" value="ECO:0007669"/>
    <property type="project" value="EnsemblFungi"/>
</dbReference>
<evidence type="ECO:0000256" key="9">
    <source>
        <dbReference type="SAM" id="MobiDB-lite"/>
    </source>
</evidence>
<evidence type="ECO:0000256" key="6">
    <source>
        <dbReference type="ARBA" id="ARBA00022989"/>
    </source>
</evidence>
<dbReference type="GO" id="GO:0036249">
    <property type="term" value="P:cadmium ion import into vacuole"/>
    <property type="evidence" value="ECO:0007669"/>
    <property type="project" value="EnsemblFungi"/>
</dbReference>
<feature type="domain" description="ABC transporter" evidence="11">
    <location>
        <begin position="653"/>
        <end position="887"/>
    </location>
</feature>
<dbReference type="EMBL" id="KB445551">
    <property type="protein sequence ID" value="EMC99723.1"/>
    <property type="molecule type" value="Genomic_DNA"/>
</dbReference>
<dbReference type="InterPro" id="IPR003593">
    <property type="entry name" value="AAA+_ATPase"/>
</dbReference>
<dbReference type="Gene3D" id="1.20.1560.10">
    <property type="entry name" value="ABC transporter type 1, transmembrane domain"/>
    <property type="match status" value="1"/>
</dbReference>
<dbReference type="InterPro" id="IPR039421">
    <property type="entry name" value="Type_1_exporter"/>
</dbReference>
<keyword evidence="2" id="KW-0813">Transport</keyword>
<feature type="transmembrane region" description="Helical" evidence="10">
    <location>
        <begin position="450"/>
        <end position="470"/>
    </location>
</feature>
<dbReference type="eggNOG" id="KOG0056">
    <property type="taxonomic scope" value="Eukaryota"/>
</dbReference>
<name>M2N6L3_BAUPA</name>
<dbReference type="GO" id="GO:0016887">
    <property type="term" value="F:ATP hydrolysis activity"/>
    <property type="evidence" value="ECO:0007669"/>
    <property type="project" value="InterPro"/>
</dbReference>
<dbReference type="GO" id="GO:0098849">
    <property type="term" value="P:cellular detoxification of cadmium ion"/>
    <property type="evidence" value="ECO:0007669"/>
    <property type="project" value="EnsemblFungi"/>
</dbReference>
<dbReference type="AlphaFoldDB" id="M2N6L3"/>
<feature type="domain" description="ABC transmembrane type-1" evidence="12">
    <location>
        <begin position="333"/>
        <end position="619"/>
    </location>
</feature>
<feature type="transmembrane region" description="Helical" evidence="10">
    <location>
        <begin position="566"/>
        <end position="584"/>
    </location>
</feature>
<dbReference type="Gene3D" id="3.40.50.300">
    <property type="entry name" value="P-loop containing nucleotide triphosphate hydrolases"/>
    <property type="match status" value="1"/>
</dbReference>
<keyword evidence="14" id="KW-1185">Reference proteome</keyword>
<keyword evidence="5" id="KW-0067">ATP-binding</keyword>
<dbReference type="Proteomes" id="UP000011761">
    <property type="component" value="Unassembled WGS sequence"/>
</dbReference>
<dbReference type="PROSITE" id="PS00211">
    <property type="entry name" value="ABC_TRANSPORTER_1"/>
    <property type="match status" value="1"/>
</dbReference>
<dbReference type="OrthoDB" id="6500128at2759"/>
<evidence type="ECO:0000256" key="10">
    <source>
        <dbReference type="SAM" id="Phobius"/>
    </source>
</evidence>
<evidence type="ECO:0000259" key="12">
    <source>
        <dbReference type="PROSITE" id="PS50929"/>
    </source>
</evidence>
<feature type="transmembrane region" description="Helical" evidence="10">
    <location>
        <begin position="102"/>
        <end position="128"/>
    </location>
</feature>
<feature type="compositionally biased region" description="Polar residues" evidence="9">
    <location>
        <begin position="951"/>
        <end position="975"/>
    </location>
</feature>
<dbReference type="OMA" id="YYGAEHY"/>
<dbReference type="InterPro" id="IPR027417">
    <property type="entry name" value="P-loop_NTPase"/>
</dbReference>
<dbReference type="HOGENOM" id="CLU_000604_6_1_1"/>
<feature type="region of interest" description="Disordered" evidence="9">
    <location>
        <begin position="897"/>
        <end position="1005"/>
    </location>
</feature>
<dbReference type="GeneID" id="19117402"/>
<feature type="transmembrane region" description="Helical" evidence="10">
    <location>
        <begin position="29"/>
        <end position="48"/>
    </location>
</feature>
<evidence type="ECO:0000256" key="3">
    <source>
        <dbReference type="ARBA" id="ARBA00022692"/>
    </source>
</evidence>
<dbReference type="FunFam" id="3.40.50.300:FF:000186">
    <property type="entry name" value="ATP-binding cassette sub-family B member 7, mitochondrial"/>
    <property type="match status" value="1"/>
</dbReference>
<feature type="compositionally biased region" description="Basic and acidic residues" evidence="9">
    <location>
        <begin position="897"/>
        <end position="917"/>
    </location>
</feature>
<comment type="subcellular location">
    <subcellularLocation>
        <location evidence="1">Membrane</location>
        <topology evidence="1">Multi-pass membrane protein</topology>
    </subcellularLocation>
</comment>
<dbReference type="CDD" id="cd03253">
    <property type="entry name" value="ABCC_ATM1_transporter"/>
    <property type="match status" value="1"/>
</dbReference>
<feature type="transmembrane region" description="Helical" evidence="10">
    <location>
        <begin position="140"/>
        <end position="158"/>
    </location>
</feature>
<comment type="similarity">
    <text evidence="8">Belongs to the ABC transporter superfamily. ABCB family. Heavy Metal importer (TC 3.A.1.210) subfamily.</text>
</comment>
<dbReference type="Pfam" id="PF00664">
    <property type="entry name" value="ABC_membrane"/>
    <property type="match status" value="1"/>
</dbReference>
<organism evidence="13 14">
    <name type="scientific">Baudoinia panamericana (strain UAMH 10762)</name>
    <name type="common">Angels' share fungus</name>
    <name type="synonym">Baudoinia compniacensis (strain UAMH 10762)</name>
    <dbReference type="NCBI Taxonomy" id="717646"/>
    <lineage>
        <taxon>Eukaryota</taxon>
        <taxon>Fungi</taxon>
        <taxon>Dikarya</taxon>
        <taxon>Ascomycota</taxon>
        <taxon>Pezizomycotina</taxon>
        <taxon>Dothideomycetes</taxon>
        <taxon>Dothideomycetidae</taxon>
        <taxon>Mycosphaerellales</taxon>
        <taxon>Teratosphaeriaceae</taxon>
        <taxon>Baudoinia</taxon>
    </lineage>
</organism>
<dbReference type="STRING" id="717646.M2N6L3"/>
<sequence>MNRPPPPGRRGPGLTNPLPWVSNPVAQNILTHLQVAYPIILLLLYFAVFTARSILTARNNDNDEASKQPEQLGPGGKPLPRKSNKNASVVPSSLDFSKPRKLLFQWLSVGVLATLVANVVVVIVHALVEREQRWWCGQAPTIYLVGAFMVYALLLIMMIDTRPSPTIAHLMTWAVALMMEIILLGASFGVYTQDHREPKVGDPRGGELEREMTHWEILEVTSDLVRIVLLMGLVLFYTTFVLLQRRKKKVQEGVDEQTGLLSEGGAENGMATRPSTGYGISNGKPKGPHDAPAGWERPKESPSRSWWEYIRAYGIFLPYIWPYKDRKLQINFVICFIILFAQRGIQFLVPYQAGVITNILAGEKGPMRMPWAAISLYITYRVFQGSNGLLGAARQVLWIPIEQYSYRELSVAAFEHVHMLSLDFHLGKKTGEVLSALGKGSSLNTFLESVTFNVLPMLVDLGVAIVYFLINFDAYYALVIAVVTFWYIYITIRMASWRADIRRQATNASREEDAVKNDSMMSYETVKYFNAEDYEFNRYRDAVKKYQSAEYLVTFSLALMNTVQNLVFMLGLIVACFIAAYQVTTKQLKVGDFVTLLTYMTQLQGPLNFFGTFYRMIQNNMINSERMLELFKEEPTVVDTPDAIDLPSCQGDIRYKDVQFSYDARKPALQGLTFRCKPGTTTALVGESGGGKSTVFRLLFRFYNVQSGAIQVDAQEVQNLTIDSLRSHIGVVPQDTVLFNESLMYNLKYARQSATDEEVYEACRAASIHEKILGFPDGYDTKVGERGLRLSGGEKQRVAIARTIIKNPRIILLDEATAALDTETEEHIQEALKTLAKGRTMLVIAHRLSTITMCDQILVLHEGRVAERGTHSELLALKGRYAGMWRKQVRAQRAAEEAKVLKDKADRLRRESMDSSGHRPGGQQDGAASSSDEDEQPGPARQAKEEMGVQQALSMSPRSEIPQAQITSMMSQETASDAHGLKSGMVRSPSPVREEGSLGKPAGHP</sequence>
<dbReference type="InterPro" id="IPR036640">
    <property type="entry name" value="ABC1_TM_sf"/>
</dbReference>
<evidence type="ECO:0000256" key="8">
    <source>
        <dbReference type="ARBA" id="ARBA00024363"/>
    </source>
</evidence>
<dbReference type="InterPro" id="IPR003439">
    <property type="entry name" value="ABC_transporter-like_ATP-bd"/>
</dbReference>
<dbReference type="Pfam" id="PF00005">
    <property type="entry name" value="ABC_tran"/>
    <property type="match status" value="1"/>
</dbReference>
<dbReference type="GO" id="GO:0036246">
    <property type="term" value="P:phytochelatin 2 import into vacuole"/>
    <property type="evidence" value="ECO:0007669"/>
    <property type="project" value="EnsemblFungi"/>
</dbReference>
<keyword evidence="7 10" id="KW-0472">Membrane</keyword>
<keyword evidence="4" id="KW-0547">Nucleotide-binding</keyword>
<dbReference type="PROSITE" id="PS50929">
    <property type="entry name" value="ABC_TM1F"/>
    <property type="match status" value="1"/>
</dbReference>
<reference evidence="13 14" key="1">
    <citation type="journal article" date="2012" name="PLoS Pathog.">
        <title>Diverse lifestyles and strategies of plant pathogenesis encoded in the genomes of eighteen Dothideomycetes fungi.</title>
        <authorList>
            <person name="Ohm R.A."/>
            <person name="Feau N."/>
            <person name="Henrissat B."/>
            <person name="Schoch C.L."/>
            <person name="Horwitz B.A."/>
            <person name="Barry K.W."/>
            <person name="Condon B.J."/>
            <person name="Copeland A.C."/>
            <person name="Dhillon B."/>
            <person name="Glaser F."/>
            <person name="Hesse C.N."/>
            <person name="Kosti I."/>
            <person name="LaButti K."/>
            <person name="Lindquist E.A."/>
            <person name="Lucas S."/>
            <person name="Salamov A.A."/>
            <person name="Bradshaw R.E."/>
            <person name="Ciuffetti L."/>
            <person name="Hamelin R.C."/>
            <person name="Kema G.H.J."/>
            <person name="Lawrence C."/>
            <person name="Scott J.A."/>
            <person name="Spatafora J.W."/>
            <person name="Turgeon B.G."/>
            <person name="de Wit P.J.G.M."/>
            <person name="Zhong S."/>
            <person name="Goodwin S.B."/>
            <person name="Grigoriev I.V."/>
        </authorList>
    </citation>
    <scope>NUCLEOTIDE SEQUENCE [LARGE SCALE GENOMIC DNA]</scope>
    <source>
        <strain evidence="13 14">UAMH 10762</strain>
    </source>
</reference>
<dbReference type="PANTHER" id="PTHR24221">
    <property type="entry name" value="ATP-BINDING CASSETTE SUB-FAMILY B"/>
    <property type="match status" value="1"/>
</dbReference>
<protein>
    <recommendedName>
        <fullName evidence="15">ABC transporter</fullName>
    </recommendedName>
</protein>
<evidence type="ECO:0000256" key="7">
    <source>
        <dbReference type="ARBA" id="ARBA00023136"/>
    </source>
</evidence>
<evidence type="ECO:0000313" key="14">
    <source>
        <dbReference type="Proteomes" id="UP000011761"/>
    </source>
</evidence>
<feature type="transmembrane region" description="Helical" evidence="10">
    <location>
        <begin position="170"/>
        <end position="191"/>
    </location>
</feature>
<proteinExistence type="inferred from homology"/>
<dbReference type="InterPro" id="IPR011527">
    <property type="entry name" value="ABC1_TM_dom"/>
</dbReference>
<dbReference type="SUPFAM" id="SSF52540">
    <property type="entry name" value="P-loop containing nucleoside triphosphate hydrolases"/>
    <property type="match status" value="1"/>
</dbReference>
<dbReference type="SMART" id="SM00382">
    <property type="entry name" value="AAA"/>
    <property type="match status" value="1"/>
</dbReference>
<evidence type="ECO:0000256" key="2">
    <source>
        <dbReference type="ARBA" id="ARBA00022448"/>
    </source>
</evidence>
<evidence type="ECO:0000313" key="13">
    <source>
        <dbReference type="EMBL" id="EMC99723.1"/>
    </source>
</evidence>
<dbReference type="InterPro" id="IPR017871">
    <property type="entry name" value="ABC_transporter-like_CS"/>
</dbReference>
<evidence type="ECO:0000256" key="1">
    <source>
        <dbReference type="ARBA" id="ARBA00004141"/>
    </source>
</evidence>
<dbReference type="RefSeq" id="XP_007673152.1">
    <property type="nucleotide sequence ID" value="XM_007674962.1"/>
</dbReference>
<feature type="transmembrane region" description="Helical" evidence="10">
    <location>
        <begin position="476"/>
        <end position="495"/>
    </location>
</feature>
<dbReference type="PANTHER" id="PTHR24221:SF651">
    <property type="entry name" value="HEAVY METAL TOLERANCE PROTEIN"/>
    <property type="match status" value="1"/>
</dbReference>
<evidence type="ECO:0000256" key="4">
    <source>
        <dbReference type="ARBA" id="ARBA00022741"/>
    </source>
</evidence>
<dbReference type="PROSITE" id="PS50893">
    <property type="entry name" value="ABC_TRANSPORTER_2"/>
    <property type="match status" value="1"/>
</dbReference>
<dbReference type="FunFam" id="1.20.1560.10:FF:000050">
    <property type="entry name" value="Vacuolar ABC heavy metal transporter (Hmt1)"/>
    <property type="match status" value="1"/>
</dbReference>
<evidence type="ECO:0000259" key="11">
    <source>
        <dbReference type="PROSITE" id="PS50893"/>
    </source>
</evidence>
<keyword evidence="6 10" id="KW-1133">Transmembrane helix</keyword>
<accession>M2N6L3</accession>
<feature type="region of interest" description="Disordered" evidence="9">
    <location>
        <begin position="260"/>
        <end position="300"/>
    </location>
</feature>
<dbReference type="KEGG" id="bcom:BAUCODRAFT_83046"/>